<dbReference type="InterPro" id="IPR036735">
    <property type="entry name" value="NGN_dom_sf"/>
</dbReference>
<sequence>MEKANNMMTDNDMMCWHALYTAPKSEHKLMQRLNAAGYTTYCPMQAVFVKWKGHTRKVITPLFSGCLFVAGNVSEVTSLASSQKAAILVDNEGKSLSIEAGKAELPAKFAQLLKL</sequence>
<dbReference type="Pfam" id="PF02357">
    <property type="entry name" value="NusG"/>
    <property type="match status" value="1"/>
</dbReference>
<dbReference type="GeneID" id="99751676"/>
<protein>
    <submittedName>
        <fullName evidence="3">Transcription termination factor nusG family protein</fullName>
    </submittedName>
</protein>
<dbReference type="GO" id="GO:0006354">
    <property type="term" value="P:DNA-templated transcription elongation"/>
    <property type="evidence" value="ECO:0007669"/>
    <property type="project" value="InterPro"/>
</dbReference>
<keyword evidence="1" id="KW-0804">Transcription</keyword>
<evidence type="ECO:0000313" key="3">
    <source>
        <dbReference type="EMBL" id="KDS51303.1"/>
    </source>
</evidence>
<organism evidence="3 4">
    <name type="scientific">Bacteroides uniformis str. 3978 T3 ii</name>
    <dbReference type="NCBI Taxonomy" id="1339349"/>
    <lineage>
        <taxon>Bacteria</taxon>
        <taxon>Pseudomonadati</taxon>
        <taxon>Bacteroidota</taxon>
        <taxon>Bacteroidia</taxon>
        <taxon>Bacteroidales</taxon>
        <taxon>Bacteroidaceae</taxon>
        <taxon>Bacteroides</taxon>
    </lineage>
</organism>
<dbReference type="Proteomes" id="UP000028013">
    <property type="component" value="Unassembled WGS sequence"/>
</dbReference>
<dbReference type="AlphaFoldDB" id="A0A078S0L5"/>
<evidence type="ECO:0000259" key="2">
    <source>
        <dbReference type="Pfam" id="PF02357"/>
    </source>
</evidence>
<feature type="domain" description="NusG-like N-terminal" evidence="2">
    <location>
        <begin position="14"/>
        <end position="98"/>
    </location>
</feature>
<dbReference type="EMBL" id="JNHN01000170">
    <property type="protein sequence ID" value="KDS51303.1"/>
    <property type="molecule type" value="Genomic_DNA"/>
</dbReference>
<dbReference type="PATRIC" id="fig|1339349.3.peg.1864"/>
<evidence type="ECO:0000313" key="4">
    <source>
        <dbReference type="Proteomes" id="UP000028013"/>
    </source>
</evidence>
<name>A0A078S0L5_BACUN</name>
<dbReference type="Gene3D" id="3.30.70.940">
    <property type="entry name" value="NusG, N-terminal domain"/>
    <property type="match status" value="1"/>
</dbReference>
<dbReference type="SUPFAM" id="SSF82679">
    <property type="entry name" value="N-utilization substance G protein NusG, N-terminal domain"/>
    <property type="match status" value="1"/>
</dbReference>
<comment type="caution">
    <text evidence="3">The sequence shown here is derived from an EMBL/GenBank/DDBJ whole genome shotgun (WGS) entry which is preliminary data.</text>
</comment>
<dbReference type="RefSeq" id="WP_005827910.1">
    <property type="nucleotide sequence ID" value="NZ_JNHN01000170.1"/>
</dbReference>
<dbReference type="CDD" id="cd09895">
    <property type="entry name" value="NGN_SP_UpxY"/>
    <property type="match status" value="1"/>
</dbReference>
<reference evidence="3 4" key="1">
    <citation type="submission" date="2014-04" db="EMBL/GenBank/DDBJ databases">
        <authorList>
            <person name="Sears C."/>
            <person name="Carroll K."/>
            <person name="Sack B.R."/>
            <person name="Qadri F."/>
            <person name="Myers L.L."/>
            <person name="Chung G.-T."/>
            <person name="Escheverria P."/>
            <person name="Fraser C.M."/>
            <person name="Sadzewicz L."/>
            <person name="Shefchek K.A."/>
            <person name="Tallon L."/>
            <person name="Das S.P."/>
            <person name="Daugherty S."/>
            <person name="Mongodin E.F."/>
        </authorList>
    </citation>
    <scope>NUCLEOTIDE SEQUENCE [LARGE SCALE GENOMIC DNA]</scope>
    <source>
        <strain evidence="3 4">3978 T3 ii</strain>
    </source>
</reference>
<accession>A0A078S0L5</accession>
<proteinExistence type="predicted"/>
<dbReference type="InterPro" id="IPR006645">
    <property type="entry name" value="NGN-like_dom"/>
</dbReference>
<gene>
    <name evidence="3" type="ORF">M094_0615</name>
</gene>
<evidence type="ECO:0000256" key="1">
    <source>
        <dbReference type="ARBA" id="ARBA00023163"/>
    </source>
</evidence>